<sequence length="270" mass="29044">MTSYGSRQGGQVLPPYRNARVTLLALTWALGVIGGAFGLNALIQGNRSKSEVKKSVQAGITLTIDSNDIDTAGIFLAVFCTLLSVISSLFLPSHLPSSFPLSFPLPSILSITGPRSSNPTRAIRVQAFTLLALSLLILSALVPYDLFAIERSAKISAMIGKLSVPDSELQEQEKGLGISAKYWDSNFIRWQALSSIPAFLLSLLASLLHLHTANVLSKSISTNVLTRPTNGNAPTYTYTTRMRTRTMTVATDSGSLKDTEVGSVEEIEKV</sequence>
<feature type="transmembrane region" description="Helical" evidence="1">
    <location>
        <begin position="190"/>
        <end position="210"/>
    </location>
</feature>
<dbReference type="Proteomes" id="UP000294933">
    <property type="component" value="Unassembled WGS sequence"/>
</dbReference>
<keyword evidence="1" id="KW-1133">Transmembrane helix</keyword>
<keyword evidence="1" id="KW-0472">Membrane</keyword>
<name>A0A4Y7PL29_9AGAM</name>
<evidence type="ECO:0000313" key="3">
    <source>
        <dbReference type="Proteomes" id="UP000294933"/>
    </source>
</evidence>
<dbReference type="OrthoDB" id="2560085at2759"/>
<dbReference type="STRING" id="50990.A0A4Y7PL29"/>
<feature type="transmembrane region" description="Helical" evidence="1">
    <location>
        <begin position="21"/>
        <end position="43"/>
    </location>
</feature>
<proteinExistence type="predicted"/>
<accession>A0A4Y7PL29</accession>
<dbReference type="AlphaFoldDB" id="A0A4Y7PL29"/>
<feature type="transmembrane region" description="Helical" evidence="1">
    <location>
        <begin position="72"/>
        <end position="91"/>
    </location>
</feature>
<evidence type="ECO:0000313" key="2">
    <source>
        <dbReference type="EMBL" id="TDL16087.1"/>
    </source>
</evidence>
<organism evidence="2 3">
    <name type="scientific">Rickenella mellea</name>
    <dbReference type="NCBI Taxonomy" id="50990"/>
    <lineage>
        <taxon>Eukaryota</taxon>
        <taxon>Fungi</taxon>
        <taxon>Dikarya</taxon>
        <taxon>Basidiomycota</taxon>
        <taxon>Agaricomycotina</taxon>
        <taxon>Agaricomycetes</taxon>
        <taxon>Hymenochaetales</taxon>
        <taxon>Rickenellaceae</taxon>
        <taxon>Rickenella</taxon>
    </lineage>
</organism>
<evidence type="ECO:0000256" key="1">
    <source>
        <dbReference type="SAM" id="Phobius"/>
    </source>
</evidence>
<protein>
    <submittedName>
        <fullName evidence="2">Uncharacterized protein</fullName>
    </submittedName>
</protein>
<gene>
    <name evidence="2" type="ORF">BD410DRAFT_649820</name>
</gene>
<reference evidence="2 3" key="1">
    <citation type="submission" date="2018-06" db="EMBL/GenBank/DDBJ databases">
        <title>A transcriptomic atlas of mushroom development highlights an independent origin of complex multicellularity.</title>
        <authorList>
            <consortium name="DOE Joint Genome Institute"/>
            <person name="Krizsan K."/>
            <person name="Almasi E."/>
            <person name="Merenyi Z."/>
            <person name="Sahu N."/>
            <person name="Viragh M."/>
            <person name="Koszo T."/>
            <person name="Mondo S."/>
            <person name="Kiss B."/>
            <person name="Balint B."/>
            <person name="Kues U."/>
            <person name="Barry K."/>
            <person name="Hegedus J.C."/>
            <person name="Henrissat B."/>
            <person name="Johnson J."/>
            <person name="Lipzen A."/>
            <person name="Ohm R."/>
            <person name="Nagy I."/>
            <person name="Pangilinan J."/>
            <person name="Yan J."/>
            <person name="Xiong Y."/>
            <person name="Grigoriev I.V."/>
            <person name="Hibbett D.S."/>
            <person name="Nagy L.G."/>
        </authorList>
    </citation>
    <scope>NUCLEOTIDE SEQUENCE [LARGE SCALE GENOMIC DNA]</scope>
    <source>
        <strain evidence="2 3">SZMC22713</strain>
    </source>
</reference>
<dbReference type="VEuPathDB" id="FungiDB:BD410DRAFT_649820"/>
<feature type="transmembrane region" description="Helical" evidence="1">
    <location>
        <begin position="125"/>
        <end position="144"/>
    </location>
</feature>
<keyword evidence="1" id="KW-0812">Transmembrane</keyword>
<dbReference type="EMBL" id="ML170252">
    <property type="protein sequence ID" value="TDL16087.1"/>
    <property type="molecule type" value="Genomic_DNA"/>
</dbReference>
<keyword evidence="3" id="KW-1185">Reference proteome</keyword>